<dbReference type="SUPFAM" id="SSF55874">
    <property type="entry name" value="ATPase domain of HSP90 chaperone/DNA topoisomerase II/histidine kinase"/>
    <property type="match status" value="1"/>
</dbReference>
<evidence type="ECO:0000256" key="2">
    <source>
        <dbReference type="ARBA" id="ARBA00012438"/>
    </source>
</evidence>
<dbReference type="EMBL" id="CP025096">
    <property type="protein sequence ID" value="AUD05389.1"/>
    <property type="molecule type" value="Genomic_DNA"/>
</dbReference>
<evidence type="ECO:0000256" key="5">
    <source>
        <dbReference type="ARBA" id="ARBA00022692"/>
    </source>
</evidence>
<evidence type="ECO:0000256" key="4">
    <source>
        <dbReference type="ARBA" id="ARBA00022679"/>
    </source>
</evidence>
<organism evidence="10 11">
    <name type="scientific">Spirosoma pollinicola</name>
    <dbReference type="NCBI Taxonomy" id="2057025"/>
    <lineage>
        <taxon>Bacteria</taxon>
        <taxon>Pseudomonadati</taxon>
        <taxon>Bacteroidota</taxon>
        <taxon>Cytophagia</taxon>
        <taxon>Cytophagales</taxon>
        <taxon>Cytophagaceae</taxon>
        <taxon>Spirosoma</taxon>
    </lineage>
</organism>
<evidence type="ECO:0000256" key="8">
    <source>
        <dbReference type="SAM" id="Phobius"/>
    </source>
</evidence>
<dbReference type="PANTHER" id="PTHR45436">
    <property type="entry name" value="SENSOR HISTIDINE KINASE YKOH"/>
    <property type="match status" value="1"/>
</dbReference>
<keyword evidence="5 8" id="KW-0812">Transmembrane</keyword>
<sequence length="426" mass="48031">MKLLDRTLRTYLVYSGVVILISTPVFYGVIDKLFIDDVDEALLLRKQTIQQQLGRFTNEQVMFNWRDLEGNTLLRPVVARTPIRDSIYDAVYTEQVEPGISEPEPFRELSARLIYRSHPVHLITRISLVEREDLLQAVVLTQAGLLTLLLVGFLLLNRRIARRLWQPFYVTLEKLRQFEVDGNEPLHLSSSDIVEFDELNQTLRGLTSRSHQTYLGQKEFTEHAAHEMQTPLAIFQAKLERLSQTQPLTDEQADLLGSLNGVTVRLSRLNKSLLLLARIENHLYGQTESVNASLLVDYLLNQATESMQAKGVRLVRTGLKEGPILQTNRSLLESLQANLLSNAIRYTPPGGQITVDLQPQAFSIANTGEPLSIPPDKLFARFQKGEAQTGGVGLGLAIAKKVADVNGYTLTYRYQANQHLFLLTMG</sequence>
<comment type="catalytic activity">
    <reaction evidence="1">
        <text>ATP + protein L-histidine = ADP + protein N-phospho-L-histidine.</text>
        <dbReference type="EC" id="2.7.13.3"/>
    </reaction>
</comment>
<dbReference type="GO" id="GO:0000155">
    <property type="term" value="F:phosphorelay sensor kinase activity"/>
    <property type="evidence" value="ECO:0007669"/>
    <property type="project" value="InterPro"/>
</dbReference>
<dbReference type="OrthoDB" id="1522504at2"/>
<dbReference type="Pfam" id="PF02518">
    <property type="entry name" value="HATPase_c"/>
    <property type="match status" value="1"/>
</dbReference>
<gene>
    <name evidence="10" type="ORF">CWM47_28165</name>
</gene>
<proteinExistence type="predicted"/>
<dbReference type="Gene3D" id="1.10.287.130">
    <property type="match status" value="1"/>
</dbReference>
<protein>
    <recommendedName>
        <fullName evidence="2">histidine kinase</fullName>
        <ecNumber evidence="2">2.7.13.3</ecNumber>
    </recommendedName>
</protein>
<keyword evidence="8" id="KW-0472">Membrane</keyword>
<dbReference type="InterPro" id="IPR005467">
    <property type="entry name" value="His_kinase_dom"/>
</dbReference>
<dbReference type="EC" id="2.7.13.3" evidence="2"/>
<reference evidence="10 11" key="1">
    <citation type="submission" date="2017-11" db="EMBL/GenBank/DDBJ databases">
        <title>Taxonomic description and genome sequences of Spirosoma HA7 sp. nov., isolated from pollen microhabitat of Corylus avellana.</title>
        <authorList>
            <person name="Ambika Manirajan B."/>
            <person name="Suarez C."/>
            <person name="Ratering S."/>
            <person name="Geissler-Plaum R."/>
            <person name="Cardinale M."/>
            <person name="Sylvia S."/>
        </authorList>
    </citation>
    <scope>NUCLEOTIDE SEQUENCE [LARGE SCALE GENOMIC DNA]</scope>
    <source>
        <strain evidence="10 11">HA7</strain>
    </source>
</reference>
<accession>A0A2K8Z6E0</accession>
<dbReference type="RefSeq" id="WP_100991949.1">
    <property type="nucleotide sequence ID" value="NZ_CP025096.1"/>
</dbReference>
<dbReference type="InterPro" id="IPR003661">
    <property type="entry name" value="HisK_dim/P_dom"/>
</dbReference>
<dbReference type="Proteomes" id="UP000232883">
    <property type="component" value="Chromosome"/>
</dbReference>
<evidence type="ECO:0000259" key="9">
    <source>
        <dbReference type="PROSITE" id="PS50109"/>
    </source>
</evidence>
<dbReference type="AlphaFoldDB" id="A0A2K8Z6E0"/>
<dbReference type="SMART" id="SM00388">
    <property type="entry name" value="HisKA"/>
    <property type="match status" value="1"/>
</dbReference>
<evidence type="ECO:0000256" key="6">
    <source>
        <dbReference type="ARBA" id="ARBA00022777"/>
    </source>
</evidence>
<keyword evidence="7 8" id="KW-1133">Transmembrane helix</keyword>
<dbReference type="GO" id="GO:0005886">
    <property type="term" value="C:plasma membrane"/>
    <property type="evidence" value="ECO:0007669"/>
    <property type="project" value="TreeGrafter"/>
</dbReference>
<dbReference type="Gene3D" id="3.30.565.10">
    <property type="entry name" value="Histidine kinase-like ATPase, C-terminal domain"/>
    <property type="match status" value="1"/>
</dbReference>
<feature type="transmembrane region" description="Helical" evidence="8">
    <location>
        <begin position="134"/>
        <end position="156"/>
    </location>
</feature>
<evidence type="ECO:0000256" key="7">
    <source>
        <dbReference type="ARBA" id="ARBA00022989"/>
    </source>
</evidence>
<keyword evidence="3" id="KW-0597">Phosphoprotein</keyword>
<keyword evidence="11" id="KW-1185">Reference proteome</keyword>
<keyword evidence="4" id="KW-0808">Transferase</keyword>
<dbReference type="CDD" id="cd00082">
    <property type="entry name" value="HisKA"/>
    <property type="match status" value="1"/>
</dbReference>
<dbReference type="SMART" id="SM00387">
    <property type="entry name" value="HATPase_c"/>
    <property type="match status" value="1"/>
</dbReference>
<dbReference type="InterPro" id="IPR036097">
    <property type="entry name" value="HisK_dim/P_sf"/>
</dbReference>
<dbReference type="InterPro" id="IPR036890">
    <property type="entry name" value="HATPase_C_sf"/>
</dbReference>
<dbReference type="PANTHER" id="PTHR45436:SF5">
    <property type="entry name" value="SENSOR HISTIDINE KINASE TRCS"/>
    <property type="match status" value="1"/>
</dbReference>
<dbReference type="KEGG" id="spir:CWM47_28165"/>
<dbReference type="Pfam" id="PF00512">
    <property type="entry name" value="HisKA"/>
    <property type="match status" value="1"/>
</dbReference>
<evidence type="ECO:0000313" key="10">
    <source>
        <dbReference type="EMBL" id="AUD05389.1"/>
    </source>
</evidence>
<dbReference type="PROSITE" id="PS50109">
    <property type="entry name" value="HIS_KIN"/>
    <property type="match status" value="1"/>
</dbReference>
<evidence type="ECO:0000313" key="11">
    <source>
        <dbReference type="Proteomes" id="UP000232883"/>
    </source>
</evidence>
<feature type="domain" description="Histidine kinase" evidence="9">
    <location>
        <begin position="223"/>
        <end position="426"/>
    </location>
</feature>
<feature type="transmembrane region" description="Helical" evidence="8">
    <location>
        <begin position="12"/>
        <end position="30"/>
    </location>
</feature>
<evidence type="ECO:0000256" key="3">
    <source>
        <dbReference type="ARBA" id="ARBA00022553"/>
    </source>
</evidence>
<dbReference type="InterPro" id="IPR050428">
    <property type="entry name" value="TCS_sensor_his_kinase"/>
</dbReference>
<dbReference type="SUPFAM" id="SSF47384">
    <property type="entry name" value="Homodimeric domain of signal transducing histidine kinase"/>
    <property type="match status" value="1"/>
</dbReference>
<dbReference type="InterPro" id="IPR003594">
    <property type="entry name" value="HATPase_dom"/>
</dbReference>
<evidence type="ECO:0000256" key="1">
    <source>
        <dbReference type="ARBA" id="ARBA00000085"/>
    </source>
</evidence>
<keyword evidence="6 10" id="KW-0418">Kinase</keyword>
<name>A0A2K8Z6E0_9BACT</name>